<feature type="domain" description="N-acyl amino acid synthase FeeM catalytic core" evidence="2">
    <location>
        <begin position="56"/>
        <end position="215"/>
    </location>
</feature>
<protein>
    <submittedName>
        <fullName evidence="3">Uncharacterized protein</fullName>
    </submittedName>
</protein>
<evidence type="ECO:0000313" key="3">
    <source>
        <dbReference type="EMBL" id="CCF78669.1"/>
    </source>
</evidence>
<evidence type="ECO:0000259" key="1">
    <source>
        <dbReference type="Pfam" id="PF07238"/>
    </source>
</evidence>
<name>L8BAG3_RUBGE</name>
<dbReference type="SUPFAM" id="SSF141371">
    <property type="entry name" value="PilZ domain-like"/>
    <property type="match status" value="1"/>
</dbReference>
<feature type="domain" description="PilZ" evidence="1">
    <location>
        <begin position="318"/>
        <end position="399"/>
    </location>
</feature>
<dbReference type="Gene3D" id="3.40.630.30">
    <property type="match status" value="1"/>
</dbReference>
<accession>L8BAG3</accession>
<dbReference type="InterPro" id="IPR016181">
    <property type="entry name" value="Acyl_CoA_acyltransferase"/>
</dbReference>
<sequence length="437" mass="49017">MSTRLRKSLHAGVRSAMGMLPEATRHAMFRRMVDCDPTPDNRLELRIVDSRQDLEACFRLLHDAYVASGFMKPHPSGLRVTPYHALPTTTTIAAFWDGEAVGTMSMIREGVFGFPLQSVFDLTAVRALPGRIAEISALAVHPKFRASGGKILFPLMKFMYEYCSAYFDTRHLVIAVNPNKIELYESLLFFRRLQAATVENYDFANGAPAVGATLDLHDAPEIFRNAYAGRPGRKDLHHYFIEQRLPNLKLPERRYFTTNDPVMTPALLDYFFTQRTDVFAQLDTRRLGLLHSIYDSPEYAAVLPPLPYGHQAGSASMRRHPRYSIKCPAVLTLEDRPQALEVVELSQQGFQAHGANDLPLGARGWIKVQLGEGVESTVLAEVVRRVPTSVGHYHGFRVEAPDPVWLRCVRLLETGTTYADLTPEPPASAERPSRRAA</sequence>
<dbReference type="AlphaFoldDB" id="L8BAG3"/>
<gene>
    <name evidence="3" type="ORF">RGS1_10374</name>
</gene>
<dbReference type="InterPro" id="IPR009875">
    <property type="entry name" value="PilZ_domain"/>
</dbReference>
<dbReference type="Pfam" id="PF21926">
    <property type="entry name" value="FeeM"/>
    <property type="match status" value="1"/>
</dbReference>
<reference evidence="3" key="2">
    <citation type="submission" date="2013-02" db="EMBL/GenBank/DDBJ databases">
        <title>EmbRS an orphan two-component system to save Rubrivivax gelatinosus from drowning.</title>
        <authorList>
            <person name="Steunou A."/>
            <person name="Liotenberg S."/>
            <person name="Soler M."/>
            <person name="Briandet R."/>
            <person name="Barbe V."/>
            <person name="Astier C."/>
            <person name="Ouchane S."/>
        </authorList>
    </citation>
    <scope>NUCLEOTIDE SEQUENCE</scope>
    <source>
        <strain evidence="3">S1</strain>
    </source>
</reference>
<dbReference type="SUPFAM" id="SSF55729">
    <property type="entry name" value="Acyl-CoA N-acyltransferases (Nat)"/>
    <property type="match status" value="1"/>
</dbReference>
<evidence type="ECO:0000259" key="2">
    <source>
        <dbReference type="Pfam" id="PF21926"/>
    </source>
</evidence>
<dbReference type="GO" id="GO:0035438">
    <property type="term" value="F:cyclic-di-GMP binding"/>
    <property type="evidence" value="ECO:0007669"/>
    <property type="project" value="InterPro"/>
</dbReference>
<dbReference type="Gene3D" id="2.40.10.220">
    <property type="entry name" value="predicted glycosyltransferase like domains"/>
    <property type="match status" value="1"/>
</dbReference>
<dbReference type="InterPro" id="IPR054597">
    <property type="entry name" value="FeeM_cat"/>
</dbReference>
<reference evidence="3" key="1">
    <citation type="submission" date="2012-02" db="EMBL/GenBank/DDBJ databases">
        <authorList>
            <person name="Genoscope - CEA"/>
        </authorList>
    </citation>
    <scope>NUCLEOTIDE SEQUENCE</scope>
    <source>
        <strain evidence="3">S1</strain>
    </source>
</reference>
<dbReference type="EMBL" id="FO082879">
    <property type="protein sequence ID" value="CCF78669.1"/>
    <property type="molecule type" value="Genomic_DNA"/>
</dbReference>
<organism evidence="3">
    <name type="scientific">Rubrivivax gelatinosus S1</name>
    <dbReference type="NCBI Taxonomy" id="1138313"/>
    <lineage>
        <taxon>Bacteria</taxon>
        <taxon>Pseudomonadati</taxon>
        <taxon>Pseudomonadota</taxon>
        <taxon>Betaproteobacteria</taxon>
        <taxon>Burkholderiales</taxon>
        <taxon>Sphaerotilaceae</taxon>
        <taxon>Rubrivivax</taxon>
    </lineage>
</organism>
<dbReference type="Pfam" id="PF07238">
    <property type="entry name" value="PilZ"/>
    <property type="match status" value="1"/>
</dbReference>
<proteinExistence type="predicted"/>